<gene>
    <name evidence="2" type="ORF">I5776_09555</name>
</gene>
<proteinExistence type="predicted"/>
<keyword evidence="3" id="KW-1185">Reference proteome</keyword>
<reference evidence="2 3" key="1">
    <citation type="submission" date="2020-11" db="EMBL/GenBank/DDBJ databases">
        <title>Taxonomic evaluation of the Bacillus sporothermodurans group of bacteria based on whole genome sequences.</title>
        <authorList>
            <person name="Fiedler G."/>
            <person name="Herbstmann A.-D."/>
            <person name="Doll E."/>
            <person name="Wenning M."/>
            <person name="Brinks E."/>
            <person name="Kabisch J."/>
            <person name="Breitenwieser F."/>
            <person name="Lappann M."/>
            <person name="Boehnlein C."/>
            <person name="Franz C."/>
        </authorList>
    </citation>
    <scope>NUCLEOTIDE SEQUENCE [LARGE SCALE GENOMIC DNA]</scope>
    <source>
        <strain evidence="2 3">JCM 19841</strain>
    </source>
</reference>
<evidence type="ECO:0000313" key="2">
    <source>
        <dbReference type="EMBL" id="QQZ11106.1"/>
    </source>
</evidence>
<evidence type="ECO:0000313" key="3">
    <source>
        <dbReference type="Proteomes" id="UP000595691"/>
    </source>
</evidence>
<protein>
    <submittedName>
        <fullName evidence="2">DUF4397 domain-containing protein</fullName>
    </submittedName>
</protein>
<evidence type="ECO:0000259" key="1">
    <source>
        <dbReference type="Pfam" id="PF14344"/>
    </source>
</evidence>
<name>A0ABX7E695_9BACI</name>
<feature type="domain" description="DUF4397" evidence="1">
    <location>
        <begin position="56"/>
        <end position="169"/>
    </location>
</feature>
<dbReference type="InterPro" id="IPR025510">
    <property type="entry name" value="DUF4397"/>
</dbReference>
<dbReference type="RefSeq" id="WP_202780380.1">
    <property type="nucleotide sequence ID" value="NZ_CP065425.1"/>
</dbReference>
<organism evidence="2 3">
    <name type="scientific">Heyndrickxia vini</name>
    <dbReference type="NCBI Taxonomy" id="1476025"/>
    <lineage>
        <taxon>Bacteria</taxon>
        <taxon>Bacillati</taxon>
        <taxon>Bacillota</taxon>
        <taxon>Bacilli</taxon>
        <taxon>Bacillales</taxon>
        <taxon>Bacillaceae</taxon>
        <taxon>Heyndrickxia</taxon>
    </lineage>
</organism>
<dbReference type="Proteomes" id="UP000595691">
    <property type="component" value="Chromosome"/>
</dbReference>
<sequence>MKDIWRYYQKAAKYELLSNYYKYTDPNKHLQCFQKHTHYLNLANQIAREQIYKQPSYVRFLYATDYIGKIDIYLNGKKVLKDVEFKEISHYITLPTGKYRIEIYPAGTKLSPIINKTIDFEPNNYYTLAIICINNTFQLIHYIDSKAVQSPTTSVRIINLRRPPQNIDVSIKNNETLFTNIAYKQATDYKSLTPMTGTIEIKDSLTNDLIKSFDNITLKPNLAYNIVLIDGSLLLMS</sequence>
<dbReference type="EMBL" id="CP065425">
    <property type="protein sequence ID" value="QQZ11106.1"/>
    <property type="molecule type" value="Genomic_DNA"/>
</dbReference>
<dbReference type="Pfam" id="PF14344">
    <property type="entry name" value="DUF4397"/>
    <property type="match status" value="1"/>
</dbReference>
<accession>A0ABX7E695</accession>